<proteinExistence type="predicted"/>
<dbReference type="Proteomes" id="UP000054558">
    <property type="component" value="Unassembled WGS sequence"/>
</dbReference>
<keyword evidence="2" id="KW-1185">Reference proteome</keyword>
<dbReference type="EMBL" id="DF237961">
    <property type="protein sequence ID" value="GAQ92424.1"/>
    <property type="molecule type" value="Genomic_DNA"/>
</dbReference>
<evidence type="ECO:0000313" key="2">
    <source>
        <dbReference type="Proteomes" id="UP000054558"/>
    </source>
</evidence>
<name>A0A1Y1INV5_KLENI</name>
<evidence type="ECO:0000313" key="1">
    <source>
        <dbReference type="EMBL" id="GAQ92424.1"/>
    </source>
</evidence>
<gene>
    <name evidence="1" type="ORF">KFL_010120025</name>
</gene>
<sequence length="181" mass="19961">MLCVPAVPANRIAISHSLLRVPNRVLTSSGKTFGCVSPTATPSDIGSMGRTVNVEKRPGAVEICAYMWTDRVTYEYKHYSFELSVVTNVKGAGEDREEARDSFDETPGDDGSAIYEVEIELKPDRDGFPKKSRSHARILAESLVLKMLDLVYFVEDVDCRSIAFRSSSGRDRQKAKPPGAT</sequence>
<reference evidence="1 2" key="1">
    <citation type="journal article" date="2014" name="Nat. Commun.">
        <title>Klebsormidium flaccidum genome reveals primary factors for plant terrestrial adaptation.</title>
        <authorList>
            <person name="Hori K."/>
            <person name="Maruyama F."/>
            <person name="Fujisawa T."/>
            <person name="Togashi T."/>
            <person name="Yamamoto N."/>
            <person name="Seo M."/>
            <person name="Sato S."/>
            <person name="Yamada T."/>
            <person name="Mori H."/>
            <person name="Tajima N."/>
            <person name="Moriyama T."/>
            <person name="Ikeuchi M."/>
            <person name="Watanabe M."/>
            <person name="Wada H."/>
            <person name="Kobayashi K."/>
            <person name="Saito M."/>
            <person name="Masuda T."/>
            <person name="Sasaki-Sekimoto Y."/>
            <person name="Mashiguchi K."/>
            <person name="Awai K."/>
            <person name="Shimojima M."/>
            <person name="Masuda S."/>
            <person name="Iwai M."/>
            <person name="Nobusawa T."/>
            <person name="Narise T."/>
            <person name="Kondo S."/>
            <person name="Saito H."/>
            <person name="Sato R."/>
            <person name="Murakawa M."/>
            <person name="Ihara Y."/>
            <person name="Oshima-Yamada Y."/>
            <person name="Ohtaka K."/>
            <person name="Satoh M."/>
            <person name="Sonobe K."/>
            <person name="Ishii M."/>
            <person name="Ohtani R."/>
            <person name="Kanamori-Sato M."/>
            <person name="Honoki R."/>
            <person name="Miyazaki D."/>
            <person name="Mochizuki H."/>
            <person name="Umetsu J."/>
            <person name="Higashi K."/>
            <person name="Shibata D."/>
            <person name="Kamiya Y."/>
            <person name="Sato N."/>
            <person name="Nakamura Y."/>
            <person name="Tabata S."/>
            <person name="Ida S."/>
            <person name="Kurokawa K."/>
            <person name="Ohta H."/>
        </authorList>
    </citation>
    <scope>NUCLEOTIDE SEQUENCE [LARGE SCALE GENOMIC DNA]</scope>
    <source>
        <strain evidence="1 2">NIES-2285</strain>
    </source>
</reference>
<organism evidence="1 2">
    <name type="scientific">Klebsormidium nitens</name>
    <name type="common">Green alga</name>
    <name type="synonym">Ulothrix nitens</name>
    <dbReference type="NCBI Taxonomy" id="105231"/>
    <lineage>
        <taxon>Eukaryota</taxon>
        <taxon>Viridiplantae</taxon>
        <taxon>Streptophyta</taxon>
        <taxon>Klebsormidiophyceae</taxon>
        <taxon>Klebsormidiales</taxon>
        <taxon>Klebsormidiaceae</taxon>
        <taxon>Klebsormidium</taxon>
    </lineage>
</organism>
<accession>A0A1Y1INV5</accession>
<dbReference type="AlphaFoldDB" id="A0A1Y1INV5"/>
<protein>
    <submittedName>
        <fullName evidence="1">Uncharacterized protein</fullName>
    </submittedName>
</protein>